<accession>A0A7C9F7E2</accession>
<proteinExistence type="predicted"/>
<gene>
    <name evidence="2" type="ORF">GBK04_03765</name>
</gene>
<dbReference type="InterPro" id="IPR048301">
    <property type="entry name" value="NucS_C"/>
</dbReference>
<sequence>MATEIKTWQIVDGKLTHVSSSLTENGRKEKDDLEQWIKSNPEILGNEIAIIGQQVYTKSGPLDFLGIDRSGNLVIIELKRDKLAREVLAQAIDYASDVATYEPNYLNEICEKFTNQKLGDYLTEKFPDTNFEEVAVNQTQRLLLVGFAIEEPLHRMIEWLSEKYSLAINAIILHYTKTKSGDELLSRTVIIPESVEREKVNNKKYVIEMSNEPGNYEESELKIQLKKYLLKNLYSSMRIRAYFLPVLLKNETVTRDKMRKEFVKMKAAADESQAGSFLSLISGQLGHQWKDYLRQVIHYEYPNNEWEKDNFSIRPEYKTLVQEVLDEISINK</sequence>
<dbReference type="RefSeq" id="WP_152756975.1">
    <property type="nucleotide sequence ID" value="NZ_WHLY01000002.1"/>
</dbReference>
<reference evidence="2 3" key="1">
    <citation type="submission" date="2019-10" db="EMBL/GenBank/DDBJ databases">
        <title>Draft Genome Sequence of Cytophagaceae sp. SJW1-29.</title>
        <authorList>
            <person name="Choi A."/>
        </authorList>
    </citation>
    <scope>NUCLEOTIDE SEQUENCE [LARGE SCALE GENOMIC DNA]</scope>
    <source>
        <strain evidence="2 3">SJW1-29</strain>
    </source>
</reference>
<organism evidence="2 3">
    <name type="scientific">Salmonirosea aquatica</name>
    <dbReference type="NCBI Taxonomy" id="2654236"/>
    <lineage>
        <taxon>Bacteria</taxon>
        <taxon>Pseudomonadati</taxon>
        <taxon>Bacteroidota</taxon>
        <taxon>Cytophagia</taxon>
        <taxon>Cytophagales</taxon>
        <taxon>Spirosomataceae</taxon>
        <taxon>Salmonirosea</taxon>
    </lineage>
</organism>
<name>A0A7C9F7E2_9BACT</name>
<comment type="caution">
    <text evidence="2">The sequence shown here is derived from an EMBL/GenBank/DDBJ whole genome shotgun (WGS) entry which is preliminary data.</text>
</comment>
<feature type="domain" description="Endonuclease NucS C-terminal" evidence="1">
    <location>
        <begin position="31"/>
        <end position="84"/>
    </location>
</feature>
<protein>
    <submittedName>
        <fullName evidence="2">DUF91 domain-containing protein</fullName>
    </submittedName>
</protein>
<dbReference type="InterPro" id="IPR011856">
    <property type="entry name" value="tRNA_endonuc-like_dom_sf"/>
</dbReference>
<dbReference type="EMBL" id="WHLY01000002">
    <property type="protein sequence ID" value="MPR32484.1"/>
    <property type="molecule type" value="Genomic_DNA"/>
</dbReference>
<evidence type="ECO:0000259" key="1">
    <source>
        <dbReference type="Pfam" id="PF01939"/>
    </source>
</evidence>
<dbReference type="GO" id="GO:0004519">
    <property type="term" value="F:endonuclease activity"/>
    <property type="evidence" value="ECO:0007669"/>
    <property type="project" value="InterPro"/>
</dbReference>
<evidence type="ECO:0000313" key="3">
    <source>
        <dbReference type="Proteomes" id="UP000479293"/>
    </source>
</evidence>
<dbReference type="Proteomes" id="UP000479293">
    <property type="component" value="Unassembled WGS sequence"/>
</dbReference>
<dbReference type="GO" id="GO:0003676">
    <property type="term" value="F:nucleic acid binding"/>
    <property type="evidence" value="ECO:0007669"/>
    <property type="project" value="InterPro"/>
</dbReference>
<dbReference type="Pfam" id="PF01939">
    <property type="entry name" value="NucS_C"/>
    <property type="match status" value="1"/>
</dbReference>
<dbReference type="AlphaFoldDB" id="A0A7C9F7E2"/>
<keyword evidence="3" id="KW-1185">Reference proteome</keyword>
<dbReference type="Gene3D" id="3.40.1350.10">
    <property type="match status" value="1"/>
</dbReference>
<evidence type="ECO:0000313" key="2">
    <source>
        <dbReference type="EMBL" id="MPR32484.1"/>
    </source>
</evidence>